<protein>
    <recommendedName>
        <fullName evidence="9">Pyruvate:ferredoxin oxidoreductase</fullName>
        <ecNumber evidence="9">1.2.7.1</ecNumber>
    </recommendedName>
    <alternativeName>
        <fullName evidence="9">Pyruvate synthase</fullName>
    </alternativeName>
</protein>
<dbReference type="PROSITE" id="PS00198">
    <property type="entry name" value="4FE4S_FER_1"/>
    <property type="match status" value="1"/>
</dbReference>
<feature type="site" description="Important for catalytic activity" evidence="11">
    <location>
        <position position="1049"/>
    </location>
</feature>
<feature type="site" description="Important for catalytic activity" evidence="11">
    <location>
        <position position="64"/>
    </location>
</feature>
<evidence type="ECO:0000256" key="8">
    <source>
        <dbReference type="ARBA" id="ARBA00023014"/>
    </source>
</evidence>
<keyword evidence="14" id="KW-0670">Pyruvate</keyword>
<dbReference type="SUPFAM" id="SSF52518">
    <property type="entry name" value="Thiamin diphosphate-binding fold (THDP-binding)"/>
    <property type="match status" value="3"/>
</dbReference>
<dbReference type="PANTHER" id="PTHR32154">
    <property type="entry name" value="PYRUVATE-FLAVODOXIN OXIDOREDUCTASE-RELATED"/>
    <property type="match status" value="1"/>
</dbReference>
<dbReference type="Gene3D" id="3.40.50.970">
    <property type="match status" value="2"/>
</dbReference>
<feature type="binding site" evidence="12">
    <location>
        <position position="819"/>
    </location>
    <ligand>
        <name>[4Fe-4S] cluster</name>
        <dbReference type="ChEBI" id="CHEBI:49883"/>
        <label>3</label>
    </ligand>
</feature>
<dbReference type="FunFam" id="3.40.50.920:FF:000007">
    <property type="entry name" value="Pyruvate:ferredoxin (Flavodoxin) oxidoreductase"/>
    <property type="match status" value="1"/>
</dbReference>
<accession>A0A212KIQ0</accession>
<evidence type="ECO:0000256" key="7">
    <source>
        <dbReference type="ARBA" id="ARBA00023004"/>
    </source>
</evidence>
<feature type="site" description="Important for catalytic activity" evidence="11">
    <location>
        <position position="31"/>
    </location>
</feature>
<feature type="binding site" evidence="12">
    <location>
        <position position="698"/>
    </location>
    <ligand>
        <name>[4Fe-4S] cluster</name>
        <dbReference type="ChEBI" id="CHEBI:49883"/>
        <label>1</label>
    </ligand>
</feature>
<dbReference type="Pfam" id="PF17147">
    <property type="entry name" value="PFOR_II"/>
    <property type="match status" value="1"/>
</dbReference>
<dbReference type="EC" id="1.2.7.1" evidence="9"/>
<dbReference type="PROSITE" id="PS51379">
    <property type="entry name" value="4FE4S_FER_2"/>
    <property type="match status" value="2"/>
</dbReference>
<dbReference type="SUPFAM" id="SSF53323">
    <property type="entry name" value="Pyruvate-ferredoxin oxidoreductase, PFOR, domain III"/>
    <property type="match status" value="1"/>
</dbReference>
<dbReference type="GO" id="GO:0030976">
    <property type="term" value="F:thiamine pyrophosphate binding"/>
    <property type="evidence" value="ECO:0007669"/>
    <property type="project" value="InterPro"/>
</dbReference>
<dbReference type="GO" id="GO:0005506">
    <property type="term" value="F:iron ion binding"/>
    <property type="evidence" value="ECO:0007669"/>
    <property type="project" value="InterPro"/>
</dbReference>
<feature type="domain" description="4Fe-4S ferredoxin-type" evidence="13">
    <location>
        <begin position="743"/>
        <end position="774"/>
    </location>
</feature>
<dbReference type="CDD" id="cd03377">
    <property type="entry name" value="TPP_PFOR_PNO"/>
    <property type="match status" value="1"/>
</dbReference>
<dbReference type="GO" id="GO:0022900">
    <property type="term" value="P:electron transport chain"/>
    <property type="evidence" value="ECO:0007669"/>
    <property type="project" value="InterPro"/>
</dbReference>
<evidence type="ECO:0000259" key="13">
    <source>
        <dbReference type="PROSITE" id="PS51379"/>
    </source>
</evidence>
<dbReference type="InterPro" id="IPR050722">
    <property type="entry name" value="Pyruvate:ferred/Flavod_OxRd"/>
</dbReference>
<feature type="binding site" evidence="12">
    <location>
        <position position="701"/>
    </location>
    <ligand>
        <name>[4Fe-4S] cluster</name>
        <dbReference type="ChEBI" id="CHEBI:49883"/>
        <label>1</label>
    </ligand>
</feature>
<name>A0A212KIQ0_9FIRM</name>
<dbReference type="InterPro" id="IPR009014">
    <property type="entry name" value="Transketo_C/PFOR_II"/>
</dbReference>
<dbReference type="Pfam" id="PF02775">
    <property type="entry name" value="TPP_enzyme_C"/>
    <property type="match status" value="1"/>
</dbReference>
<dbReference type="NCBIfam" id="TIGR02176">
    <property type="entry name" value="pyruv_ox_red"/>
    <property type="match status" value="1"/>
</dbReference>
<dbReference type="InterPro" id="IPR017896">
    <property type="entry name" value="4Fe4S_Fe-S-bd"/>
</dbReference>
<dbReference type="InterPro" id="IPR019752">
    <property type="entry name" value="Pyrv/ketoisovalerate_OxRed_cat"/>
</dbReference>
<evidence type="ECO:0000256" key="2">
    <source>
        <dbReference type="ARBA" id="ARBA00022448"/>
    </source>
</evidence>
<feature type="binding site" evidence="12">
    <location>
        <position position="752"/>
    </location>
    <ligand>
        <name>[4Fe-4S] cluster</name>
        <dbReference type="ChEBI" id="CHEBI:49883"/>
        <label>2</label>
    </ligand>
</feature>
<dbReference type="EMBL" id="FLUN01000001">
    <property type="protein sequence ID" value="SBW11537.1"/>
    <property type="molecule type" value="Genomic_DNA"/>
</dbReference>
<feature type="binding site" evidence="12">
    <location>
        <position position="758"/>
    </location>
    <ligand>
        <name>[4Fe-4S] cluster</name>
        <dbReference type="ChEBI" id="CHEBI:49883"/>
        <label>2</label>
    </ligand>
</feature>
<keyword evidence="8 12" id="KW-0411">Iron-sulfur</keyword>
<dbReference type="SMART" id="SM00890">
    <property type="entry name" value="EKR"/>
    <property type="match status" value="1"/>
</dbReference>
<dbReference type="PANTHER" id="PTHR32154:SF0">
    <property type="entry name" value="PYRUVATE-FLAVODOXIN OXIDOREDUCTASE-RELATED"/>
    <property type="match status" value="1"/>
</dbReference>
<feature type="binding site" evidence="12">
    <location>
        <position position="1124"/>
    </location>
    <ligand>
        <name>[4Fe-4S] cluster</name>
        <dbReference type="ChEBI" id="CHEBI:49883"/>
        <label>3</label>
    </ligand>
</feature>
<dbReference type="AlphaFoldDB" id="A0A212KIQ0"/>
<feature type="binding site" evidence="10">
    <location>
        <position position="847"/>
    </location>
    <ligand>
        <name>thiamine diphosphate</name>
        <dbReference type="ChEBI" id="CHEBI:58937"/>
    </ligand>
</feature>
<feature type="binding site" evidence="12">
    <location>
        <position position="762"/>
    </location>
    <ligand>
        <name>[4Fe-4S] cluster</name>
        <dbReference type="ChEBI" id="CHEBI:49883"/>
        <label>1</label>
    </ligand>
</feature>
<feature type="binding site" evidence="10">
    <location>
        <position position="31"/>
    </location>
    <ligand>
        <name>pyruvate</name>
        <dbReference type="ChEBI" id="CHEBI:15361"/>
    </ligand>
</feature>
<evidence type="ECO:0000256" key="6">
    <source>
        <dbReference type="ARBA" id="ARBA00023002"/>
    </source>
</evidence>
<dbReference type="InterPro" id="IPR019456">
    <property type="entry name" value="Pyrv-flavodox_OxRtase_EKR"/>
</dbReference>
<feature type="binding site" evidence="12">
    <location>
        <position position="695"/>
    </location>
    <ligand>
        <name>[4Fe-4S] cluster</name>
        <dbReference type="ChEBI" id="CHEBI:49883"/>
        <label>1</label>
    </ligand>
</feature>
<dbReference type="InterPro" id="IPR002869">
    <property type="entry name" value="Pyrv_flavodox_OxRed_cen"/>
</dbReference>
<dbReference type="Pfam" id="PF12838">
    <property type="entry name" value="Fer4_7"/>
    <property type="match status" value="1"/>
</dbReference>
<evidence type="ECO:0000256" key="1">
    <source>
        <dbReference type="ARBA" id="ARBA00009032"/>
    </source>
</evidence>
<dbReference type="CDD" id="cd07034">
    <property type="entry name" value="TPP_PYR_PFOR_IOR-alpha_like"/>
    <property type="match status" value="1"/>
</dbReference>
<dbReference type="FunFam" id="3.40.920.10:FF:000001">
    <property type="entry name" value="Pyruvate:ferredoxin (Flavodoxin) oxidoreductase"/>
    <property type="match status" value="1"/>
</dbReference>
<dbReference type="GO" id="GO:0006979">
    <property type="term" value="P:response to oxidative stress"/>
    <property type="evidence" value="ECO:0007669"/>
    <property type="project" value="TreeGrafter"/>
</dbReference>
<keyword evidence="2 9" id="KW-0813">Transport</keyword>
<comment type="similarity">
    <text evidence="1 9">Belongs to the pyruvate:ferredoxin/flavodoxin oxidoreductase family.</text>
</comment>
<keyword evidence="3 12" id="KW-0004">4Fe-4S</keyword>
<evidence type="ECO:0000256" key="9">
    <source>
        <dbReference type="PIRNR" id="PIRNR000159"/>
    </source>
</evidence>
<proteinExistence type="inferred from homology"/>
<feature type="binding site" evidence="10">
    <location>
        <position position="114"/>
    </location>
    <ligand>
        <name>pyruvate</name>
        <dbReference type="ChEBI" id="CHEBI:15361"/>
    </ligand>
</feature>
<dbReference type="PIRSF" id="PIRSF000159">
    <property type="entry name" value="NifJ"/>
    <property type="match status" value="1"/>
</dbReference>
<keyword evidence="6 9" id="KW-0560">Oxidoreductase</keyword>
<dbReference type="InterPro" id="IPR017900">
    <property type="entry name" value="4Fe4S_Fe_S_CS"/>
</dbReference>
<dbReference type="InterPro" id="IPR002880">
    <property type="entry name" value="Pyrv_Fd/Flavodoxin_OxRdtase_N"/>
</dbReference>
<evidence type="ECO:0000256" key="10">
    <source>
        <dbReference type="PIRSR" id="PIRSR000159-1"/>
    </source>
</evidence>
<evidence type="ECO:0000256" key="3">
    <source>
        <dbReference type="ARBA" id="ARBA00022485"/>
    </source>
</evidence>
<dbReference type="SUPFAM" id="SSF54862">
    <property type="entry name" value="4Fe-4S ferredoxins"/>
    <property type="match status" value="1"/>
</dbReference>
<dbReference type="GO" id="GO:0051539">
    <property type="term" value="F:4 iron, 4 sulfur cluster binding"/>
    <property type="evidence" value="ECO:0007669"/>
    <property type="project" value="UniProtKB-KW"/>
</dbReference>
<evidence type="ECO:0000313" key="14">
    <source>
        <dbReference type="EMBL" id="SBW11537.1"/>
    </source>
</evidence>
<reference evidence="14" key="1">
    <citation type="submission" date="2016-04" db="EMBL/GenBank/DDBJ databases">
        <authorList>
            <person name="Evans L.H."/>
            <person name="Alamgir A."/>
            <person name="Owens N."/>
            <person name="Weber N.D."/>
            <person name="Virtaneva K."/>
            <person name="Barbian K."/>
            <person name="Babar A."/>
            <person name="Rosenke K."/>
        </authorList>
    </citation>
    <scope>NUCLEOTIDE SEQUENCE</scope>
    <source>
        <strain evidence="14">86</strain>
    </source>
</reference>
<organism evidence="14">
    <name type="scientific">uncultured Eubacteriales bacterium</name>
    <dbReference type="NCBI Taxonomy" id="172733"/>
    <lineage>
        <taxon>Bacteria</taxon>
        <taxon>Bacillati</taxon>
        <taxon>Bacillota</taxon>
        <taxon>Clostridia</taxon>
        <taxon>Eubacteriales</taxon>
        <taxon>environmental samples</taxon>
    </lineage>
</organism>
<gene>
    <name evidence="14" type="primary">nifJ</name>
    <name evidence="14" type="ORF">KL86CLO1_13307</name>
</gene>
<dbReference type="Pfam" id="PF01558">
    <property type="entry name" value="POR"/>
    <property type="match status" value="1"/>
</dbReference>
<dbReference type="Gene3D" id="3.30.70.20">
    <property type="match status" value="1"/>
</dbReference>
<comment type="catalytic activity">
    <reaction evidence="9">
        <text>2 oxidized [2Fe-2S]-[ferredoxin] + pyruvate + CoA = 2 reduced [2Fe-2S]-[ferredoxin] + acetyl-CoA + CO2 + H(+)</text>
        <dbReference type="Rhea" id="RHEA:12765"/>
        <dbReference type="Rhea" id="RHEA-COMP:10000"/>
        <dbReference type="Rhea" id="RHEA-COMP:10001"/>
        <dbReference type="ChEBI" id="CHEBI:15361"/>
        <dbReference type="ChEBI" id="CHEBI:15378"/>
        <dbReference type="ChEBI" id="CHEBI:16526"/>
        <dbReference type="ChEBI" id="CHEBI:33737"/>
        <dbReference type="ChEBI" id="CHEBI:33738"/>
        <dbReference type="ChEBI" id="CHEBI:57287"/>
        <dbReference type="ChEBI" id="CHEBI:57288"/>
        <dbReference type="EC" id="1.2.7.1"/>
    </reaction>
</comment>
<evidence type="ECO:0000256" key="11">
    <source>
        <dbReference type="PIRSR" id="PIRSR000159-2"/>
    </source>
</evidence>
<dbReference type="InterPro" id="IPR011766">
    <property type="entry name" value="TPP_enzyme_TPP-bd"/>
</dbReference>
<feature type="binding site" evidence="12">
    <location>
        <position position="847"/>
    </location>
    <ligand>
        <name>[4Fe-4S] cluster</name>
        <dbReference type="ChEBI" id="CHEBI:49883"/>
        <label>3</label>
    </ligand>
</feature>
<dbReference type="Pfam" id="PF10371">
    <property type="entry name" value="EKR"/>
    <property type="match status" value="1"/>
</dbReference>
<dbReference type="InterPro" id="IPR033412">
    <property type="entry name" value="PFOR_II"/>
</dbReference>
<keyword evidence="5 9" id="KW-0249">Electron transport</keyword>
<evidence type="ECO:0000256" key="4">
    <source>
        <dbReference type="ARBA" id="ARBA00022723"/>
    </source>
</evidence>
<keyword evidence="7 12" id="KW-0408">Iron</keyword>
<comment type="cofactor">
    <cofactor evidence="12">
        <name>[4Fe-4S] cluster</name>
        <dbReference type="ChEBI" id="CHEBI:49883"/>
    </cofactor>
    <text evidence="12">Binds 3 [4Fe-4S] clusters per subunit.</text>
</comment>
<sequence>MARKLKTMDGNTAAAHVSYAFTEVAGIYPITPSSPMADSVDQWAAAGRKNIFGETVRVIEMQSEAGAAGTVHGSLNAGALTTTYTASQGLLLMIPNMYKIAGELLPCVFHVSARTVATQALNIFGDHSDVMACRQTGFAMLAETNPQEVMDLAAVAHLATLKSRVPFINFFDGFRTSHEIQKVQVWDYEDLKELVDMKDVDDFRKRSLNPERPVMRGSHENGDIFFQHREASNKYYDAVPAIVEDYMGKVNAKLGTDYQLFNYYGAPDADRVIIAMGSINDVTEEVIDYLNAKGEKVGLVKVRLYRPFVPEKLLAAIPATAKKIAVLDRTKEPGAQGDPLYLDVVTAFANAGRQATITGGRYGLGSKDTPPSSVFAVYEELLKDAPKRQFTIGIVDDVTNTSLEEKPSPNTAAAGTIECKFWGLGGDGTVGANKNSIKIIGDHTDKNVQAYFQYDSKKTGGVTISHLRFGDKPIKSPYYINKADFVACHVPAYIIKAFPMVRDVKPGGIFLINCQWTPEEVDHHMPAIAKRYIAKNNIQVYTINAIDLAIEIGMGKRTNTILQSAFFALAKVMPSADAIKFMKDAATASYLKKGQDVVDMNHKAIDLGASALKKFDVPASWADAVDAPVVSSHTGRAATVKMVTEILDSVGKMDGDSLPVSAFTAHADGTFEQGASAYEKRGVAVTVPEWDMEKCIQCNQCSYVCPHATIRSFALTDEEAKNAPEAAKYVPVKVGAGKDKYQFAIAISPLDCMGCGVCANTCPAPGKALTMVPQESQGVQQAVFNYMVNNTSEKADMADTKTVKGSQFKQPLLEFSGSCAGCAETAYARLVTQVVGDRMYVSNATGCSSIWGGPAASSPYTVNKEGKGPTWANSLFEDNAEHGLGMYLGQKAVRDRLAQRTRELIMVPYVWPELKAAAQEWLDTMNDGAANGEATKKYIAALKDGILGVDEGIAFMSSAAGKEALGDQCDEFLAHMKALKAEGKDHCDCEACTLASQILAEKEYLNKKSVWIFGGDGWAYDIGYGGLDHVLASGEDVNVFVFDTEVYSNTGGQASKASNLGQVAQFAAAGKAIGKKSLAEIVMQYGYVYVAQVAMGANQQQTLNAIREAEAYHGPSLIIGYAPCEMHSIKGGMTNCQNEIKKAVACGYWNMFRFNPMLKAEGKNPFTLDSKAPAGGYQEFLMNEARYSSLTRSFPERAETLFAQSEEAAKARYEHLVRLQELYK</sequence>
<dbReference type="Gene3D" id="3.40.920.10">
    <property type="entry name" value="Pyruvate-ferredoxin oxidoreductase, PFOR, domain III"/>
    <property type="match status" value="1"/>
</dbReference>
<dbReference type="Gene3D" id="3.40.50.920">
    <property type="match status" value="1"/>
</dbReference>
<evidence type="ECO:0000256" key="5">
    <source>
        <dbReference type="ARBA" id="ARBA00022982"/>
    </source>
</evidence>
<feature type="binding site" evidence="10">
    <location>
        <begin position="1015"/>
        <end position="1018"/>
    </location>
    <ligand>
        <name>thiamine diphosphate</name>
        <dbReference type="ChEBI" id="CHEBI:58937"/>
    </ligand>
</feature>
<feature type="binding site" evidence="10">
    <location>
        <begin position="1044"/>
        <end position="1049"/>
    </location>
    <ligand>
        <name>thiamine diphosphate</name>
        <dbReference type="ChEBI" id="CHEBI:58937"/>
    </ligand>
</feature>
<feature type="binding site" evidence="10">
    <location>
        <position position="824"/>
    </location>
    <ligand>
        <name>thiamine diphosphate</name>
        <dbReference type="ChEBI" id="CHEBI:58937"/>
    </ligand>
</feature>
<feature type="binding site" evidence="12">
    <location>
        <position position="822"/>
    </location>
    <ligand>
        <name>[4Fe-4S] cluster</name>
        <dbReference type="ChEBI" id="CHEBI:49883"/>
        <label>3</label>
    </ligand>
</feature>
<dbReference type="Pfam" id="PF01855">
    <property type="entry name" value="POR_N"/>
    <property type="match status" value="1"/>
</dbReference>
<keyword evidence="4 12" id="KW-0479">Metal-binding</keyword>
<dbReference type="FunFam" id="3.40.50.970:FF:000012">
    <property type="entry name" value="Pyruvate:ferredoxin (Flavodoxin) oxidoreductase"/>
    <property type="match status" value="1"/>
</dbReference>
<dbReference type="InterPro" id="IPR011895">
    <property type="entry name" value="Pyrv_flavodox_OxRed"/>
</dbReference>
<feature type="domain" description="4Fe-4S ferredoxin-type" evidence="13">
    <location>
        <begin position="686"/>
        <end position="715"/>
    </location>
</feature>
<evidence type="ECO:0000256" key="12">
    <source>
        <dbReference type="PIRSR" id="PIRSR000159-50"/>
    </source>
</evidence>
<dbReference type="GO" id="GO:0019164">
    <property type="term" value="F:pyruvate synthase activity"/>
    <property type="evidence" value="ECO:0007669"/>
    <property type="project" value="UniProtKB-EC"/>
</dbReference>
<dbReference type="InterPro" id="IPR029061">
    <property type="entry name" value="THDP-binding"/>
</dbReference>
<feature type="site" description="Important for catalytic activity" evidence="11">
    <location>
        <position position="114"/>
    </location>
</feature>
<dbReference type="SUPFAM" id="SSF52922">
    <property type="entry name" value="TK C-terminal domain-like"/>
    <property type="match status" value="1"/>
</dbReference>
<feature type="binding site" evidence="10">
    <location>
        <position position="64"/>
    </location>
    <ligand>
        <name>thiamine diphosphate</name>
        <dbReference type="ChEBI" id="CHEBI:58937"/>
    </ligand>
</feature>
<feature type="binding site" evidence="12">
    <location>
        <position position="705"/>
    </location>
    <ligand>
        <name>[4Fe-4S] cluster</name>
        <dbReference type="ChEBI" id="CHEBI:49883"/>
        <label>2</label>
    </ligand>
</feature>
<feature type="binding site" evidence="12">
    <location>
        <position position="755"/>
    </location>
    <ligand>
        <name>[4Fe-4S] cluster</name>
        <dbReference type="ChEBI" id="CHEBI:49883"/>
        <label>2</label>
    </ligand>
</feature>